<dbReference type="PANTHER" id="PTHR43798">
    <property type="entry name" value="MONOACYLGLYCEROL LIPASE"/>
    <property type="match status" value="1"/>
</dbReference>
<dbReference type="KEGG" id="bcoh:BC6307_08045"/>
<comment type="function">
    <text evidence="7">Releases the N-terminal proline from various substrates.</text>
</comment>
<dbReference type="PIRSF" id="PIRSF005539">
    <property type="entry name" value="Pept_S33_TRI_F1"/>
    <property type="match status" value="1"/>
</dbReference>
<evidence type="ECO:0000313" key="11">
    <source>
        <dbReference type="Proteomes" id="UP000215224"/>
    </source>
</evidence>
<dbReference type="InterPro" id="IPR029058">
    <property type="entry name" value="AB_hydrolase_fold"/>
</dbReference>
<feature type="active site" description="Proton donor" evidence="8">
    <location>
        <position position="277"/>
    </location>
</feature>
<evidence type="ECO:0000256" key="5">
    <source>
        <dbReference type="ARBA" id="ARBA00022801"/>
    </source>
</evidence>
<evidence type="ECO:0000256" key="6">
    <source>
        <dbReference type="ARBA" id="ARBA00029605"/>
    </source>
</evidence>
<dbReference type="PANTHER" id="PTHR43798:SF33">
    <property type="entry name" value="HYDROLASE, PUTATIVE (AFU_ORTHOLOGUE AFUA_2G14860)-RELATED"/>
    <property type="match status" value="1"/>
</dbReference>
<keyword evidence="7" id="KW-0031">Aminopeptidase</keyword>
<protein>
    <recommendedName>
        <fullName evidence="4 7">Proline iminopeptidase</fullName>
        <shortName evidence="7">PIP</shortName>
        <ecNumber evidence="3 7">3.4.11.5</ecNumber>
    </recommendedName>
    <alternativeName>
        <fullName evidence="6 7">Prolyl aminopeptidase</fullName>
    </alternativeName>
</protein>
<dbReference type="Pfam" id="PF00561">
    <property type="entry name" value="Abhydrolase_1"/>
    <property type="match status" value="1"/>
</dbReference>
<dbReference type="Gene3D" id="3.40.50.1820">
    <property type="entry name" value="alpha/beta hydrolase"/>
    <property type="match status" value="1"/>
</dbReference>
<dbReference type="AlphaFoldDB" id="A0A223KP15"/>
<dbReference type="EC" id="3.4.11.5" evidence="3 7"/>
<dbReference type="EMBL" id="CP018866">
    <property type="protein sequence ID" value="AST91232.1"/>
    <property type="molecule type" value="Genomic_DNA"/>
</dbReference>
<evidence type="ECO:0000256" key="7">
    <source>
        <dbReference type="PIRNR" id="PIRNR005539"/>
    </source>
</evidence>
<accession>A0A223KP15</accession>
<feature type="active site" evidence="8">
    <location>
        <position position="250"/>
    </location>
</feature>
<feature type="domain" description="AB hydrolase-1" evidence="9">
    <location>
        <begin position="41"/>
        <end position="283"/>
    </location>
</feature>
<sequence length="302" mass="34598">MNSNTKTCAGVEVKAGFIENGNYQTYYEIHTPNVNFKDNTPIILLAGGPGLSFKTLTPLFSLAETRLVIGYDQLGSGRSTRSERFSSLTIKDFVEQFKTLVTQLNITEFHLLGHSWGTILGVNIALQYPKKTKSLILHSGIANWKVCLEEREKFAKEHFPDELKQVIKKMNEGLKPSPEEVEHFTYEYNKLFYCRVKYPNYLIKSIEDKDVGTNQLIWNPEKNKEIASYNICRKLNEIHCPALIISGKYDGVSVGQAQLFKSGIKKSRHIEFQNSSHYSHIEEEDQFNEYISNFLIEVDNLV</sequence>
<dbReference type="Proteomes" id="UP000215224">
    <property type="component" value="Chromosome"/>
</dbReference>
<dbReference type="GO" id="GO:0006508">
    <property type="term" value="P:proteolysis"/>
    <property type="evidence" value="ECO:0007669"/>
    <property type="project" value="UniProtKB-KW"/>
</dbReference>
<evidence type="ECO:0000256" key="8">
    <source>
        <dbReference type="PIRSR" id="PIRSR005539-1"/>
    </source>
</evidence>
<dbReference type="GO" id="GO:0016020">
    <property type="term" value="C:membrane"/>
    <property type="evidence" value="ECO:0007669"/>
    <property type="project" value="TreeGrafter"/>
</dbReference>
<evidence type="ECO:0000256" key="4">
    <source>
        <dbReference type="ARBA" id="ARBA00021843"/>
    </source>
</evidence>
<dbReference type="SUPFAM" id="SSF53474">
    <property type="entry name" value="alpha/beta-Hydrolases"/>
    <property type="match status" value="1"/>
</dbReference>
<dbReference type="InterPro" id="IPR002410">
    <property type="entry name" value="Peptidase_S33"/>
</dbReference>
<reference evidence="10 11" key="1">
    <citation type="submission" date="2016-12" db="EMBL/GenBank/DDBJ databases">
        <title>The whole genome sequencing and assembly of Bacillus cohnii DSM 6307T strain.</title>
        <authorList>
            <person name="Lee Y.-J."/>
            <person name="Yi H."/>
            <person name="Bahn Y.-S."/>
            <person name="Kim J.F."/>
            <person name="Lee D.-W."/>
        </authorList>
    </citation>
    <scope>NUCLEOTIDE SEQUENCE [LARGE SCALE GENOMIC DNA]</scope>
    <source>
        <strain evidence="10 11">DSM 6307</strain>
    </source>
</reference>
<keyword evidence="11" id="KW-1185">Reference proteome</keyword>
<dbReference type="InterPro" id="IPR005945">
    <property type="entry name" value="Pro_imino_pep"/>
</dbReference>
<keyword evidence="5 7" id="KW-0378">Hydrolase</keyword>
<dbReference type="STRING" id="1314751.GCA_001591425_00431"/>
<comment type="catalytic activity">
    <reaction evidence="1 7">
        <text>Release of N-terminal proline from a peptide.</text>
        <dbReference type="EC" id="3.4.11.5"/>
    </reaction>
</comment>
<name>A0A223KP15_9BACI</name>
<evidence type="ECO:0000313" key="10">
    <source>
        <dbReference type="EMBL" id="AST91232.1"/>
    </source>
</evidence>
<feature type="active site" description="Nucleophile" evidence="8">
    <location>
        <position position="115"/>
    </location>
</feature>
<evidence type="ECO:0000259" key="9">
    <source>
        <dbReference type="Pfam" id="PF00561"/>
    </source>
</evidence>
<dbReference type="GO" id="GO:0004177">
    <property type="term" value="F:aminopeptidase activity"/>
    <property type="evidence" value="ECO:0007669"/>
    <property type="project" value="UniProtKB-KW"/>
</dbReference>
<dbReference type="InterPro" id="IPR050266">
    <property type="entry name" value="AB_hydrolase_sf"/>
</dbReference>
<keyword evidence="7" id="KW-0645">Protease</keyword>
<proteinExistence type="inferred from homology"/>
<evidence type="ECO:0000256" key="3">
    <source>
        <dbReference type="ARBA" id="ARBA00012568"/>
    </source>
</evidence>
<organism evidence="10 11">
    <name type="scientific">Sutcliffiella cohnii</name>
    <dbReference type="NCBI Taxonomy" id="33932"/>
    <lineage>
        <taxon>Bacteria</taxon>
        <taxon>Bacillati</taxon>
        <taxon>Bacillota</taxon>
        <taxon>Bacilli</taxon>
        <taxon>Bacillales</taxon>
        <taxon>Bacillaceae</taxon>
        <taxon>Sutcliffiella</taxon>
    </lineage>
</organism>
<dbReference type="PRINTS" id="PR00793">
    <property type="entry name" value="PROAMNOPTASE"/>
</dbReference>
<evidence type="ECO:0000256" key="1">
    <source>
        <dbReference type="ARBA" id="ARBA00001585"/>
    </source>
</evidence>
<dbReference type="RefSeq" id="WP_066411464.1">
    <property type="nucleotide sequence ID" value="NZ_CP018866.1"/>
</dbReference>
<comment type="similarity">
    <text evidence="2 7">Belongs to the peptidase S33 family.</text>
</comment>
<evidence type="ECO:0000256" key="2">
    <source>
        <dbReference type="ARBA" id="ARBA00010088"/>
    </source>
</evidence>
<dbReference type="InterPro" id="IPR000073">
    <property type="entry name" value="AB_hydrolase_1"/>
</dbReference>
<gene>
    <name evidence="10" type="ORF">BC6307_08045</name>
</gene>